<dbReference type="InterPro" id="IPR040213">
    <property type="entry name" value="GIR2-like"/>
</dbReference>
<feature type="domain" description="RWD" evidence="2">
    <location>
        <begin position="8"/>
        <end position="149"/>
    </location>
</feature>
<feature type="compositionally biased region" description="Basic and acidic residues" evidence="1">
    <location>
        <begin position="197"/>
        <end position="214"/>
    </location>
</feature>
<dbReference type="Gene3D" id="3.10.110.10">
    <property type="entry name" value="Ubiquitin Conjugating Enzyme"/>
    <property type="match status" value="1"/>
</dbReference>
<dbReference type="OrthoDB" id="277175at2759"/>
<keyword evidence="4" id="KW-1185">Reference proteome</keyword>
<sequence>MGREEQIEEREVLGSIFPDEIIGSSILAILLLERKGHNTRGTPADKNGTTDISDTEFRISIVLDIPNDDDTGIETPSILLHVTLPEAYPDDGPTLDLSLPPSAPKYPYLDIPTDKLHLLETLTPTITENLGMQMIFTLVSTLKETTESLIAERQAAVRAEHEARIQKQEEEENRKFHGTMVTRETFLEWRRKFKANMEEEGRRRREAEMEERGKKGGGQVAREERKAMTGRELWEKGLVGKVDEDEEGGESEGETIESGVGKLSVAAA</sequence>
<organism evidence="3 4">
    <name type="scientific">Glutinoglossum americanum</name>
    <dbReference type="NCBI Taxonomy" id="1670608"/>
    <lineage>
        <taxon>Eukaryota</taxon>
        <taxon>Fungi</taxon>
        <taxon>Dikarya</taxon>
        <taxon>Ascomycota</taxon>
        <taxon>Pezizomycotina</taxon>
        <taxon>Geoglossomycetes</taxon>
        <taxon>Geoglossales</taxon>
        <taxon>Geoglossaceae</taxon>
        <taxon>Glutinoglossum</taxon>
    </lineage>
</organism>
<feature type="compositionally biased region" description="Basic and acidic residues" evidence="1">
    <location>
        <begin position="221"/>
        <end position="235"/>
    </location>
</feature>
<dbReference type="InterPro" id="IPR006575">
    <property type="entry name" value="RWD_dom"/>
</dbReference>
<dbReference type="EMBL" id="JAGHQL010000023">
    <property type="protein sequence ID" value="KAH0544094.1"/>
    <property type="molecule type" value="Genomic_DNA"/>
</dbReference>
<evidence type="ECO:0000256" key="1">
    <source>
        <dbReference type="SAM" id="MobiDB-lite"/>
    </source>
</evidence>
<protein>
    <recommendedName>
        <fullName evidence="2">RWD domain-containing protein</fullName>
    </recommendedName>
</protein>
<proteinExistence type="predicted"/>
<dbReference type="Pfam" id="PF05773">
    <property type="entry name" value="RWD"/>
    <property type="match status" value="1"/>
</dbReference>
<dbReference type="SMART" id="SM00591">
    <property type="entry name" value="RWD"/>
    <property type="match status" value="1"/>
</dbReference>
<dbReference type="PROSITE" id="PS50908">
    <property type="entry name" value="RWD"/>
    <property type="match status" value="1"/>
</dbReference>
<comment type="caution">
    <text evidence="3">The sequence shown here is derived from an EMBL/GenBank/DDBJ whole genome shotgun (WGS) entry which is preliminary data.</text>
</comment>
<feature type="compositionally biased region" description="Acidic residues" evidence="1">
    <location>
        <begin position="243"/>
        <end position="255"/>
    </location>
</feature>
<dbReference type="AlphaFoldDB" id="A0A9P8IAP5"/>
<feature type="region of interest" description="Disordered" evidence="1">
    <location>
        <begin position="197"/>
        <end position="268"/>
    </location>
</feature>
<evidence type="ECO:0000313" key="4">
    <source>
        <dbReference type="Proteomes" id="UP000698800"/>
    </source>
</evidence>
<name>A0A9P8IAP5_9PEZI</name>
<dbReference type="Proteomes" id="UP000698800">
    <property type="component" value="Unassembled WGS sequence"/>
</dbReference>
<dbReference type="SUPFAM" id="SSF54495">
    <property type="entry name" value="UBC-like"/>
    <property type="match status" value="1"/>
</dbReference>
<dbReference type="PANTHER" id="PTHR12292">
    <property type="entry name" value="RWD DOMAIN-CONTAINING PROTEIN"/>
    <property type="match status" value="1"/>
</dbReference>
<accession>A0A9P8IAP5</accession>
<evidence type="ECO:0000313" key="3">
    <source>
        <dbReference type="EMBL" id="KAH0544094.1"/>
    </source>
</evidence>
<reference evidence="3" key="1">
    <citation type="submission" date="2021-03" db="EMBL/GenBank/DDBJ databases">
        <title>Comparative genomics and phylogenomic investigation of the class Geoglossomycetes provide insights into ecological specialization and systematics.</title>
        <authorList>
            <person name="Melie T."/>
            <person name="Pirro S."/>
            <person name="Miller A.N."/>
            <person name="Quandt A."/>
        </authorList>
    </citation>
    <scope>NUCLEOTIDE SEQUENCE</scope>
    <source>
        <strain evidence="3">GBOQ0MN5Z8</strain>
    </source>
</reference>
<evidence type="ECO:0000259" key="2">
    <source>
        <dbReference type="PROSITE" id="PS50908"/>
    </source>
</evidence>
<dbReference type="InterPro" id="IPR016135">
    <property type="entry name" value="UBQ-conjugating_enzyme/RWD"/>
</dbReference>
<gene>
    <name evidence="3" type="ORF">FGG08_001712</name>
</gene>